<accession>A0A9P7ZUW1</accession>
<organism evidence="1 2">
    <name type="scientific">Emericellopsis atlantica</name>
    <dbReference type="NCBI Taxonomy" id="2614577"/>
    <lineage>
        <taxon>Eukaryota</taxon>
        <taxon>Fungi</taxon>
        <taxon>Dikarya</taxon>
        <taxon>Ascomycota</taxon>
        <taxon>Pezizomycotina</taxon>
        <taxon>Sordariomycetes</taxon>
        <taxon>Hypocreomycetidae</taxon>
        <taxon>Hypocreales</taxon>
        <taxon>Bionectriaceae</taxon>
        <taxon>Emericellopsis</taxon>
    </lineage>
</organism>
<proteinExistence type="predicted"/>
<protein>
    <submittedName>
        <fullName evidence="1">Uncharacterized protein</fullName>
    </submittedName>
</protein>
<evidence type="ECO:0000313" key="2">
    <source>
        <dbReference type="Proteomes" id="UP000887229"/>
    </source>
</evidence>
<comment type="caution">
    <text evidence="1">The sequence shown here is derived from an EMBL/GenBank/DDBJ whole genome shotgun (WGS) entry which is preliminary data.</text>
</comment>
<keyword evidence="2" id="KW-1185">Reference proteome</keyword>
<sequence>MWPVTATHELTESQRQCCSDILEALFSATPLGISQDRFWDFVFCTPLEDPWNTAKSIPPPPPPCDNTAPRRYIGVFNQDLPPSTNALRHAKKGKHTIRIEQHRRRMMMAYLKVRWTKSGQIEWFWTDFKNKGASPDYVDIYPLDDVREEQASPVIGAKSAVVDDADMWAIWSASVYNLYYAVYLARRRLLRRLDLPPGVQRPLDPSATEIAASFVAPKSFEQYLKNRGTPEDVLILESLARIKDSPKRRGLKGHDLVSQLKRRAVNTSEMTSSLTSETEIILLLS</sequence>
<dbReference type="EMBL" id="MU251242">
    <property type="protein sequence ID" value="KAG9258774.1"/>
    <property type="molecule type" value="Genomic_DNA"/>
</dbReference>
<dbReference type="RefSeq" id="XP_046122698.1">
    <property type="nucleotide sequence ID" value="XM_046264429.1"/>
</dbReference>
<dbReference type="AlphaFoldDB" id="A0A9P7ZUW1"/>
<dbReference type="GeneID" id="70295332"/>
<name>A0A9P7ZUW1_9HYPO</name>
<gene>
    <name evidence="1" type="ORF">F5Z01DRAFT_669515</name>
</gene>
<dbReference type="Proteomes" id="UP000887229">
    <property type="component" value="Unassembled WGS sequence"/>
</dbReference>
<evidence type="ECO:0000313" key="1">
    <source>
        <dbReference type="EMBL" id="KAG9258774.1"/>
    </source>
</evidence>
<reference evidence="1" key="1">
    <citation type="journal article" date="2021" name="IMA Fungus">
        <title>Genomic characterization of three marine fungi, including Emericellopsis atlantica sp. nov. with signatures of a generalist lifestyle and marine biomass degradation.</title>
        <authorList>
            <person name="Hagestad O.C."/>
            <person name="Hou L."/>
            <person name="Andersen J.H."/>
            <person name="Hansen E.H."/>
            <person name="Altermark B."/>
            <person name="Li C."/>
            <person name="Kuhnert E."/>
            <person name="Cox R.J."/>
            <person name="Crous P.W."/>
            <person name="Spatafora J.W."/>
            <person name="Lail K."/>
            <person name="Amirebrahimi M."/>
            <person name="Lipzen A."/>
            <person name="Pangilinan J."/>
            <person name="Andreopoulos W."/>
            <person name="Hayes R.D."/>
            <person name="Ng V."/>
            <person name="Grigoriev I.V."/>
            <person name="Jackson S.A."/>
            <person name="Sutton T.D.S."/>
            <person name="Dobson A.D.W."/>
            <person name="Rama T."/>
        </authorList>
    </citation>
    <scope>NUCLEOTIDE SEQUENCE</scope>
    <source>
        <strain evidence="1">TS7</strain>
    </source>
</reference>
<dbReference type="OrthoDB" id="4918914at2759"/>